<evidence type="ECO:0000256" key="1">
    <source>
        <dbReference type="ARBA" id="ARBA00001947"/>
    </source>
</evidence>
<keyword evidence="6" id="KW-0482">Metalloprotease</keyword>
<dbReference type="GO" id="GO:0004222">
    <property type="term" value="F:metalloendopeptidase activity"/>
    <property type="evidence" value="ECO:0007669"/>
    <property type="project" value="TreeGrafter"/>
</dbReference>
<gene>
    <name evidence="11" type="ORF">EDC64_11911</name>
</gene>
<dbReference type="Proteomes" id="UP000294664">
    <property type="component" value="Unassembled WGS sequence"/>
</dbReference>
<keyword evidence="5" id="KW-0862">Zinc</keyword>
<evidence type="ECO:0000313" key="11">
    <source>
        <dbReference type="EMBL" id="TCT01042.1"/>
    </source>
</evidence>
<dbReference type="PANTHER" id="PTHR21666">
    <property type="entry name" value="PEPTIDASE-RELATED"/>
    <property type="match status" value="1"/>
</dbReference>
<evidence type="ECO:0000256" key="8">
    <source>
        <dbReference type="SAM" id="MobiDB-lite"/>
    </source>
</evidence>
<evidence type="ECO:0000256" key="2">
    <source>
        <dbReference type="ARBA" id="ARBA00022670"/>
    </source>
</evidence>
<keyword evidence="7" id="KW-0175">Coiled coil</keyword>
<evidence type="ECO:0000256" key="6">
    <source>
        <dbReference type="ARBA" id="ARBA00023049"/>
    </source>
</evidence>
<evidence type="ECO:0000256" key="5">
    <source>
        <dbReference type="ARBA" id="ARBA00022833"/>
    </source>
</evidence>
<dbReference type="GO" id="GO:0006508">
    <property type="term" value="P:proteolysis"/>
    <property type="evidence" value="ECO:0007669"/>
    <property type="project" value="UniProtKB-KW"/>
</dbReference>
<feature type="coiled-coil region" evidence="7">
    <location>
        <begin position="190"/>
        <end position="224"/>
    </location>
</feature>
<protein>
    <submittedName>
        <fullName evidence="11">Septal ring factor EnvC (AmiA/AmiB activator)</fullName>
    </submittedName>
</protein>
<dbReference type="PANTHER" id="PTHR21666:SF288">
    <property type="entry name" value="CELL DIVISION PROTEIN YTFB"/>
    <property type="match status" value="1"/>
</dbReference>
<dbReference type="AlphaFoldDB" id="A0A4R3LL68"/>
<evidence type="ECO:0000256" key="9">
    <source>
        <dbReference type="SAM" id="SignalP"/>
    </source>
</evidence>
<dbReference type="InterPro" id="IPR016047">
    <property type="entry name" value="M23ase_b-sheet_dom"/>
</dbReference>
<feature type="domain" description="M23ase beta-sheet core" evidence="10">
    <location>
        <begin position="336"/>
        <end position="434"/>
    </location>
</feature>
<dbReference type="RefSeq" id="WP_245504830.1">
    <property type="nucleotide sequence ID" value="NZ_SMAI01000019.1"/>
</dbReference>
<dbReference type="CDD" id="cd12797">
    <property type="entry name" value="M23_peptidase"/>
    <property type="match status" value="1"/>
</dbReference>
<feature type="chain" id="PRO_5020760703" evidence="9">
    <location>
        <begin position="32"/>
        <end position="448"/>
    </location>
</feature>
<dbReference type="Gene3D" id="6.10.250.3150">
    <property type="match status" value="1"/>
</dbReference>
<accession>A0A4R3LL68</accession>
<evidence type="ECO:0000256" key="4">
    <source>
        <dbReference type="ARBA" id="ARBA00022801"/>
    </source>
</evidence>
<proteinExistence type="predicted"/>
<reference evidence="11 12" key="1">
    <citation type="submission" date="2019-03" db="EMBL/GenBank/DDBJ databases">
        <title>Genomic Encyclopedia of Type Strains, Phase IV (KMG-IV): sequencing the most valuable type-strain genomes for metagenomic binning, comparative biology and taxonomic classification.</title>
        <authorList>
            <person name="Goeker M."/>
        </authorList>
    </citation>
    <scope>NUCLEOTIDE SEQUENCE [LARGE SCALE GENOMIC DNA]</scope>
    <source>
        <strain evidence="11 12">DSM 9035</strain>
    </source>
</reference>
<dbReference type="SUPFAM" id="SSF51261">
    <property type="entry name" value="Duplicated hybrid motif"/>
    <property type="match status" value="1"/>
</dbReference>
<dbReference type="GO" id="GO:0046872">
    <property type="term" value="F:metal ion binding"/>
    <property type="evidence" value="ECO:0007669"/>
    <property type="project" value="UniProtKB-KW"/>
</dbReference>
<comment type="cofactor">
    <cofactor evidence="1">
        <name>Zn(2+)</name>
        <dbReference type="ChEBI" id="CHEBI:29105"/>
    </cofactor>
</comment>
<keyword evidence="12" id="KW-1185">Reference proteome</keyword>
<keyword evidence="4" id="KW-0378">Hydrolase</keyword>
<comment type="caution">
    <text evidence="11">The sequence shown here is derived from an EMBL/GenBank/DDBJ whole genome shotgun (WGS) entry which is preliminary data.</text>
</comment>
<keyword evidence="2" id="KW-0645">Protease</keyword>
<evidence type="ECO:0000256" key="7">
    <source>
        <dbReference type="SAM" id="Coils"/>
    </source>
</evidence>
<dbReference type="InterPro" id="IPR050570">
    <property type="entry name" value="Cell_wall_metabolism_enzyme"/>
</dbReference>
<keyword evidence="3" id="KW-0479">Metal-binding</keyword>
<dbReference type="Pfam" id="PF01551">
    <property type="entry name" value="Peptidase_M23"/>
    <property type="match status" value="1"/>
</dbReference>
<dbReference type="InterPro" id="IPR011055">
    <property type="entry name" value="Dup_hybrid_motif"/>
</dbReference>
<evidence type="ECO:0000259" key="10">
    <source>
        <dbReference type="Pfam" id="PF01551"/>
    </source>
</evidence>
<evidence type="ECO:0000256" key="3">
    <source>
        <dbReference type="ARBA" id="ARBA00022723"/>
    </source>
</evidence>
<organism evidence="11 12">
    <name type="scientific">Aquabacter spiritensis</name>
    <dbReference type="NCBI Taxonomy" id="933073"/>
    <lineage>
        <taxon>Bacteria</taxon>
        <taxon>Pseudomonadati</taxon>
        <taxon>Pseudomonadota</taxon>
        <taxon>Alphaproteobacteria</taxon>
        <taxon>Hyphomicrobiales</taxon>
        <taxon>Xanthobacteraceae</taxon>
        <taxon>Aquabacter</taxon>
    </lineage>
</organism>
<feature type="region of interest" description="Disordered" evidence="8">
    <location>
        <begin position="268"/>
        <end position="287"/>
    </location>
</feature>
<sequence length="448" mass="47345">MTFRIGPPFRALALLFALGAGMSVCVSGSRAQQPNVPVPPPRPAVPGAARPLPQIDTQALRGDVQRNEALQAQVRGELEAASGDRGKLARMLVDTTGRIREVEQQLIEVEARMAELDRVGAGIRASLVKRRALLEEVLGALVRLGRNPPPPLLMRPDDALDAVRSAILLGAILPEMRVEAETLAADLSELARVRSELSTARDRLEALRRALDEDRARISALVAERQRRQAEANPVQTGERAQAEALAKSTGDVHDLVTRLETEVAPAARAADAARAEAPAPAEGTPAVRTDLAALPNPARLAPAMPFVEAKGLLPLPVAGVRLRDFGAPDGFGGSEKGLTLATRVGAQVAAPCDGWVVYAGPFRSYGQLLIINGGGGYHVLMAGMDRITVELGQFVLAGEPVAVMGGGSRGANAASGQPQLYVEFRKDGISIDPAPWWAATDSQKVRG</sequence>
<dbReference type="EMBL" id="SMAI01000019">
    <property type="protein sequence ID" value="TCT01042.1"/>
    <property type="molecule type" value="Genomic_DNA"/>
</dbReference>
<name>A0A4R3LL68_9HYPH</name>
<keyword evidence="9" id="KW-0732">Signal</keyword>
<evidence type="ECO:0000313" key="12">
    <source>
        <dbReference type="Proteomes" id="UP000294664"/>
    </source>
</evidence>
<dbReference type="Gene3D" id="2.70.70.10">
    <property type="entry name" value="Glucose Permease (Domain IIA)"/>
    <property type="match status" value="1"/>
</dbReference>
<feature type="signal peptide" evidence="9">
    <location>
        <begin position="1"/>
        <end position="31"/>
    </location>
</feature>
<feature type="coiled-coil region" evidence="7">
    <location>
        <begin position="92"/>
        <end position="119"/>
    </location>
</feature>